<dbReference type="OrthoDB" id="9802447at2"/>
<evidence type="ECO:0000259" key="8">
    <source>
        <dbReference type="Pfam" id="PF00441"/>
    </source>
</evidence>
<evidence type="ECO:0000256" key="7">
    <source>
        <dbReference type="RuleBase" id="RU362125"/>
    </source>
</evidence>
<dbReference type="InterPro" id="IPR006091">
    <property type="entry name" value="Acyl-CoA_Oxase/DH_mid-dom"/>
</dbReference>
<evidence type="ECO:0000256" key="6">
    <source>
        <dbReference type="ARBA" id="ARBA00052546"/>
    </source>
</evidence>
<dbReference type="FunFam" id="1.10.540.10:FF:000002">
    <property type="entry name" value="Acyl-CoA dehydrogenase FadE19"/>
    <property type="match status" value="1"/>
</dbReference>
<dbReference type="AlphaFoldDB" id="A0A2K8N646"/>
<organism evidence="11 12">
    <name type="scientific">Kyrpidia spormannii</name>
    <dbReference type="NCBI Taxonomy" id="2055160"/>
    <lineage>
        <taxon>Bacteria</taxon>
        <taxon>Bacillati</taxon>
        <taxon>Bacillota</taxon>
        <taxon>Bacilli</taxon>
        <taxon>Bacillales</taxon>
        <taxon>Alicyclobacillaceae</taxon>
        <taxon>Kyrpidia</taxon>
    </lineage>
</organism>
<dbReference type="FunFam" id="2.40.110.10:FF:000002">
    <property type="entry name" value="Acyl-CoA dehydrogenase fadE12"/>
    <property type="match status" value="1"/>
</dbReference>
<dbReference type="GO" id="GO:0050660">
    <property type="term" value="F:flavin adenine dinucleotide binding"/>
    <property type="evidence" value="ECO:0007669"/>
    <property type="project" value="InterPro"/>
</dbReference>
<dbReference type="InterPro" id="IPR037069">
    <property type="entry name" value="AcylCoA_DH/ox_N_sf"/>
</dbReference>
<feature type="domain" description="Acyl-CoA dehydrogenase/oxidase N-terminal" evidence="10">
    <location>
        <begin position="8"/>
        <end position="121"/>
    </location>
</feature>
<evidence type="ECO:0000259" key="10">
    <source>
        <dbReference type="Pfam" id="PF02771"/>
    </source>
</evidence>
<evidence type="ECO:0000313" key="11">
    <source>
        <dbReference type="EMBL" id="ATY84839.1"/>
    </source>
</evidence>
<keyword evidence="5 7" id="KW-0560">Oxidoreductase</keyword>
<dbReference type="SUPFAM" id="SSF47203">
    <property type="entry name" value="Acyl-CoA dehydrogenase C-terminal domain-like"/>
    <property type="match status" value="1"/>
</dbReference>
<comment type="similarity">
    <text evidence="2 7">Belongs to the acyl-CoA dehydrogenase family.</text>
</comment>
<dbReference type="FunFam" id="1.20.140.10:FF:000001">
    <property type="entry name" value="Acyl-CoA dehydrogenase"/>
    <property type="match status" value="1"/>
</dbReference>
<dbReference type="GO" id="GO:0005737">
    <property type="term" value="C:cytoplasm"/>
    <property type="evidence" value="ECO:0007669"/>
    <property type="project" value="TreeGrafter"/>
</dbReference>
<evidence type="ECO:0000256" key="1">
    <source>
        <dbReference type="ARBA" id="ARBA00001974"/>
    </source>
</evidence>
<comment type="catalytic activity">
    <reaction evidence="6">
        <text>a 2,3-saturated acyl-CoA + A = a 2,3-dehydroacyl-CoA + AH2</text>
        <dbReference type="Rhea" id="RHEA:48608"/>
        <dbReference type="ChEBI" id="CHEBI:13193"/>
        <dbReference type="ChEBI" id="CHEBI:17499"/>
        <dbReference type="ChEBI" id="CHEBI:60015"/>
        <dbReference type="ChEBI" id="CHEBI:65111"/>
    </reaction>
</comment>
<dbReference type="InterPro" id="IPR036250">
    <property type="entry name" value="AcylCo_DH-like_C"/>
</dbReference>
<dbReference type="EMBL" id="CP024955">
    <property type="protein sequence ID" value="ATY84839.1"/>
    <property type="molecule type" value="Genomic_DNA"/>
</dbReference>
<evidence type="ECO:0000256" key="4">
    <source>
        <dbReference type="ARBA" id="ARBA00022827"/>
    </source>
</evidence>
<dbReference type="Proteomes" id="UP000231932">
    <property type="component" value="Chromosome"/>
</dbReference>
<evidence type="ECO:0000256" key="2">
    <source>
        <dbReference type="ARBA" id="ARBA00009347"/>
    </source>
</evidence>
<dbReference type="Gene3D" id="2.40.110.10">
    <property type="entry name" value="Butyryl-CoA Dehydrogenase, subunit A, domain 2"/>
    <property type="match status" value="1"/>
</dbReference>
<dbReference type="PANTHER" id="PTHR48083:SF28">
    <property type="entry name" value="ACYL-COA DEHYDROGENASE FAMILY PROTEIN (AFU_ORTHOLOGUE AFUA_6G10880)-RELATED"/>
    <property type="match status" value="1"/>
</dbReference>
<evidence type="ECO:0000256" key="5">
    <source>
        <dbReference type="ARBA" id="ARBA00023002"/>
    </source>
</evidence>
<dbReference type="InterPro" id="IPR009075">
    <property type="entry name" value="AcylCo_DH/oxidase_C"/>
</dbReference>
<evidence type="ECO:0000256" key="3">
    <source>
        <dbReference type="ARBA" id="ARBA00022630"/>
    </source>
</evidence>
<protein>
    <submittedName>
        <fullName evidence="11">Acyl-CoA dehydrogenase</fullName>
    </submittedName>
</protein>
<dbReference type="InterPro" id="IPR006089">
    <property type="entry name" value="Acyl-CoA_DH_CS"/>
</dbReference>
<dbReference type="InterPro" id="IPR050741">
    <property type="entry name" value="Acyl-CoA_dehydrogenase"/>
</dbReference>
<dbReference type="SUPFAM" id="SSF56645">
    <property type="entry name" value="Acyl-CoA dehydrogenase NM domain-like"/>
    <property type="match status" value="1"/>
</dbReference>
<keyword evidence="12" id="KW-1185">Reference proteome</keyword>
<dbReference type="PANTHER" id="PTHR48083">
    <property type="entry name" value="MEDIUM-CHAIN SPECIFIC ACYL-COA DEHYDROGENASE, MITOCHONDRIAL-RELATED"/>
    <property type="match status" value="1"/>
</dbReference>
<reference evidence="12" key="1">
    <citation type="submission" date="2017-11" db="EMBL/GenBank/DDBJ databases">
        <title>Complete Genome Sequence of Kyrpidia sp. Strain EA-1, a thermophilic, hydrogen-oxidizing Bacterium, isolated from the Azores.</title>
        <authorList>
            <person name="Reiner J.E."/>
            <person name="Lapp C.J."/>
            <person name="Bunk B."/>
            <person name="Gescher J."/>
        </authorList>
    </citation>
    <scope>NUCLEOTIDE SEQUENCE [LARGE SCALE GENOMIC DNA]</scope>
    <source>
        <strain evidence="12">EA-1</strain>
    </source>
</reference>
<dbReference type="Gene3D" id="1.20.140.10">
    <property type="entry name" value="Butyryl-CoA Dehydrogenase, subunit A, domain 3"/>
    <property type="match status" value="1"/>
</dbReference>
<dbReference type="InterPro" id="IPR009100">
    <property type="entry name" value="AcylCoA_DH/oxidase_NM_dom_sf"/>
</dbReference>
<feature type="domain" description="Acyl-CoA oxidase/dehydrogenase middle" evidence="9">
    <location>
        <begin position="125"/>
        <end position="220"/>
    </location>
</feature>
<dbReference type="Pfam" id="PF02770">
    <property type="entry name" value="Acyl-CoA_dh_M"/>
    <property type="match status" value="1"/>
</dbReference>
<gene>
    <name evidence="11" type="ORF">CVV65_07825</name>
</gene>
<dbReference type="InterPro" id="IPR046373">
    <property type="entry name" value="Acyl-CoA_Oxase/DH_mid-dom_sf"/>
</dbReference>
<dbReference type="Pfam" id="PF00441">
    <property type="entry name" value="Acyl-CoA_dh_1"/>
    <property type="match status" value="1"/>
</dbReference>
<dbReference type="KEGG" id="kyr:CVV65_07825"/>
<dbReference type="Gene3D" id="1.10.540.10">
    <property type="entry name" value="Acyl-CoA dehydrogenase/oxidase, N-terminal domain"/>
    <property type="match status" value="1"/>
</dbReference>
<proteinExistence type="inferred from homology"/>
<evidence type="ECO:0000313" key="12">
    <source>
        <dbReference type="Proteomes" id="UP000231932"/>
    </source>
</evidence>
<comment type="cofactor">
    <cofactor evidence="1 7">
        <name>FAD</name>
        <dbReference type="ChEBI" id="CHEBI:57692"/>
    </cofactor>
</comment>
<dbReference type="GO" id="GO:0033539">
    <property type="term" value="P:fatty acid beta-oxidation using acyl-CoA dehydrogenase"/>
    <property type="evidence" value="ECO:0007669"/>
    <property type="project" value="TreeGrafter"/>
</dbReference>
<name>A0A2K8N646_9BACL</name>
<evidence type="ECO:0000259" key="9">
    <source>
        <dbReference type="Pfam" id="PF02770"/>
    </source>
</evidence>
<dbReference type="Pfam" id="PF02771">
    <property type="entry name" value="Acyl-CoA_dh_N"/>
    <property type="match status" value="1"/>
</dbReference>
<keyword evidence="4 7" id="KW-0274">FAD</keyword>
<dbReference type="PIRSF" id="PIRSF016578">
    <property type="entry name" value="HsaA"/>
    <property type="match status" value="1"/>
</dbReference>
<accession>A0A2K8N646</accession>
<dbReference type="InterPro" id="IPR013786">
    <property type="entry name" value="AcylCoA_DH/ox_N"/>
</dbReference>
<dbReference type="PROSITE" id="PS00073">
    <property type="entry name" value="ACYL_COA_DH_2"/>
    <property type="match status" value="1"/>
</dbReference>
<feature type="domain" description="Acyl-CoA dehydrogenase/oxidase C-terminal" evidence="8">
    <location>
        <begin position="232"/>
        <end position="380"/>
    </location>
</feature>
<sequence>MPYPPYFTEEHDRLRESVRRFVEKEVKPYVDQWEEQGEFPKSILRRMGELGFLGLRYPEEVGGQGGDYFSSIVMAEELARCGAGGFPMAVAVQTEMATPPILQFGTPEQKKQFLEPALRGEKLACLGITEPDHGSDVAGIETRARREGDGWVIRGRKLFITNGPRADFITLVARTSDEPGYRGISLFLVEMDRPGVSVGRRLDKVGMRSSDTAELVFDDVWVPADRLLGEEGKGFYQIMWELQGERMIAAAGAVATAQYAYELALAYAKERRQFGRPIAGFQVVSHLLVEMAVEIEACRQLTYSVAWRFARGEVPSKEISMAKLAASQTAFWVVDRALQIFGGNGYMAEYPIERLWRDVRLNRIGAGTDEIMKEIISKEMGL</sequence>
<dbReference type="GO" id="GO:0003995">
    <property type="term" value="F:acyl-CoA dehydrogenase activity"/>
    <property type="evidence" value="ECO:0007669"/>
    <property type="project" value="InterPro"/>
</dbReference>
<keyword evidence="3 7" id="KW-0285">Flavoprotein</keyword>